<dbReference type="STRING" id="1480694.DC28_07675"/>
<organism evidence="1 2">
    <name type="scientific">Spirochaeta lutea</name>
    <dbReference type="NCBI Taxonomy" id="1480694"/>
    <lineage>
        <taxon>Bacteria</taxon>
        <taxon>Pseudomonadati</taxon>
        <taxon>Spirochaetota</taxon>
        <taxon>Spirochaetia</taxon>
        <taxon>Spirochaetales</taxon>
        <taxon>Spirochaetaceae</taxon>
        <taxon>Spirochaeta</taxon>
    </lineage>
</organism>
<accession>A0A098QXK7</accession>
<protein>
    <submittedName>
        <fullName evidence="1">Toxin</fullName>
    </submittedName>
</protein>
<comment type="caution">
    <text evidence="1">The sequence shown here is derived from an EMBL/GenBank/DDBJ whole genome shotgun (WGS) entry which is preliminary data.</text>
</comment>
<name>A0A098QXK7_9SPIO</name>
<gene>
    <name evidence="1" type="ORF">DC28_07675</name>
</gene>
<dbReference type="EMBL" id="JNUP01000060">
    <property type="protein sequence ID" value="KGE72168.1"/>
    <property type="molecule type" value="Genomic_DNA"/>
</dbReference>
<dbReference type="OrthoDB" id="9814045at2"/>
<proteinExistence type="predicted"/>
<evidence type="ECO:0000313" key="1">
    <source>
        <dbReference type="EMBL" id="KGE72168.1"/>
    </source>
</evidence>
<dbReference type="eggNOG" id="COG2929">
    <property type="taxonomic scope" value="Bacteria"/>
</dbReference>
<dbReference type="AlphaFoldDB" id="A0A098QXK7"/>
<sequence length="94" mass="10823">MAFYWNGDKNNQLKNERGISFERIVVAIEEGNLVDVFEHPNKERYQNQLILIVDIDGYAVCVPCAREENGDYFLKTLFPSRKYTKAYNLGGSKG</sequence>
<dbReference type="Proteomes" id="UP000029692">
    <property type="component" value="Unassembled WGS sequence"/>
</dbReference>
<keyword evidence="2" id="KW-1185">Reference proteome</keyword>
<evidence type="ECO:0000313" key="2">
    <source>
        <dbReference type="Proteomes" id="UP000029692"/>
    </source>
</evidence>
<dbReference type="RefSeq" id="WP_037547378.1">
    <property type="nucleotide sequence ID" value="NZ_JNUP01000060.1"/>
</dbReference>
<reference evidence="1 2" key="1">
    <citation type="submission" date="2014-05" db="EMBL/GenBank/DDBJ databases">
        <title>De novo Genome Sequence of Spirocheata sp.</title>
        <authorList>
            <person name="Shivani Y."/>
            <person name="Subhash Y."/>
            <person name="Tushar L."/>
            <person name="Sasikala C."/>
            <person name="Ramana C.V."/>
        </authorList>
    </citation>
    <scope>NUCLEOTIDE SEQUENCE [LARGE SCALE GENOMIC DNA]</scope>
    <source>
        <strain evidence="1 2">JC230</strain>
    </source>
</reference>